<keyword evidence="2" id="KW-1185">Reference proteome</keyword>
<dbReference type="EMBL" id="CAJJDN010000102">
    <property type="protein sequence ID" value="CAD8113015.1"/>
    <property type="molecule type" value="Genomic_DNA"/>
</dbReference>
<protein>
    <submittedName>
        <fullName evidence="1">Uncharacterized protein</fullName>
    </submittedName>
</protein>
<gene>
    <name evidence="1" type="ORF">PSON_ATCC_30995.1.T1020060</name>
</gene>
<evidence type="ECO:0000313" key="2">
    <source>
        <dbReference type="Proteomes" id="UP000692954"/>
    </source>
</evidence>
<organism evidence="1 2">
    <name type="scientific">Paramecium sonneborni</name>
    <dbReference type="NCBI Taxonomy" id="65129"/>
    <lineage>
        <taxon>Eukaryota</taxon>
        <taxon>Sar</taxon>
        <taxon>Alveolata</taxon>
        <taxon>Ciliophora</taxon>
        <taxon>Intramacronucleata</taxon>
        <taxon>Oligohymenophorea</taxon>
        <taxon>Peniculida</taxon>
        <taxon>Parameciidae</taxon>
        <taxon>Paramecium</taxon>
    </lineage>
</organism>
<evidence type="ECO:0000313" key="1">
    <source>
        <dbReference type="EMBL" id="CAD8113015.1"/>
    </source>
</evidence>
<sequence length="445" mass="52096">MRRCLLKYQPHNKSFIWSEMDFQLKRYINRISDMFKDLQCQLHDHDSIIALCIDQNCEEYQHILCLKCIINDHQHESQNILVIQEVVNKREKLFRLIQYLQNKDNIYRQTNLNEYNWLQDCILYGKQNEYPCLTFDNVFQTVQDTFLANIDDLKSQVEKSVCSLKSNSEKYKKIQQFKQKMEDLIKTTHSQIYLNFQSIMQEESNEQRSTDGKSIPQAVTLNLSQIDQSQIDQLGDTKQLLIMDKDSFDNLENTQYIQSIQSNLTNTSIYGLDDTNISPLLPTLQFIDKTTKRSLLGKARVKFEEGGKIISMQKNTIIVSKELYSKDNIEIRIRILSFLSGCLHFGYVEQTTCELTKNIDNVGNWACLHNQCNDYPKLGKIQDFCLYIDSIVGLNLNFVEDIVSLRLFTRDGIIILYQKKGSLMKQKQYVYISCLEGNAKFEVLN</sequence>
<reference evidence="1" key="1">
    <citation type="submission" date="2021-01" db="EMBL/GenBank/DDBJ databases">
        <authorList>
            <consortium name="Genoscope - CEA"/>
            <person name="William W."/>
        </authorList>
    </citation>
    <scope>NUCLEOTIDE SEQUENCE</scope>
</reference>
<dbReference type="Proteomes" id="UP000692954">
    <property type="component" value="Unassembled WGS sequence"/>
</dbReference>
<dbReference type="OrthoDB" id="288935at2759"/>
<dbReference type="AlphaFoldDB" id="A0A8S1QEF8"/>
<accession>A0A8S1QEF8</accession>
<name>A0A8S1QEF8_9CILI</name>
<comment type="caution">
    <text evidence="1">The sequence shown here is derived from an EMBL/GenBank/DDBJ whole genome shotgun (WGS) entry which is preliminary data.</text>
</comment>
<proteinExistence type="predicted"/>